<dbReference type="AlphaFoldDB" id="A0A197JII5"/>
<accession>A0A197JII5</accession>
<name>A0A197JII5_9FUNG</name>
<reference evidence="2 3" key="1">
    <citation type="submission" date="2016-05" db="EMBL/GenBank/DDBJ databases">
        <title>Genome sequencing reveals origins of a unique bacterial endosymbiosis in the earliest lineages of terrestrial Fungi.</title>
        <authorList>
            <consortium name="DOE Joint Genome Institute"/>
            <person name="Uehling J."/>
            <person name="Gryganskyi A."/>
            <person name="Hameed K."/>
            <person name="Tschaplinski T."/>
            <person name="Misztal P."/>
            <person name="Wu S."/>
            <person name="Desiro A."/>
            <person name="Vande Pol N."/>
            <person name="Du Z.-Y."/>
            <person name="Zienkiewicz A."/>
            <person name="Zienkiewicz K."/>
            <person name="Morin E."/>
            <person name="Tisserant E."/>
            <person name="Splivallo R."/>
            <person name="Hainaut M."/>
            <person name="Henrissat B."/>
            <person name="Ohm R."/>
            <person name="Kuo A."/>
            <person name="Yan J."/>
            <person name="Lipzen A."/>
            <person name="Nolan M."/>
            <person name="Labutti K."/>
            <person name="Barry K."/>
            <person name="Goldstein A."/>
            <person name="Labbe J."/>
            <person name="Schadt C."/>
            <person name="Tuskan G."/>
            <person name="Grigoriev I."/>
            <person name="Martin F."/>
            <person name="Vilgalys R."/>
            <person name="Bonito G."/>
        </authorList>
    </citation>
    <scope>NUCLEOTIDE SEQUENCE [LARGE SCALE GENOMIC DNA]</scope>
    <source>
        <strain evidence="2 3">AG-77</strain>
    </source>
</reference>
<dbReference type="OrthoDB" id="2444114at2759"/>
<evidence type="ECO:0000313" key="2">
    <source>
        <dbReference type="EMBL" id="OAQ24321.1"/>
    </source>
</evidence>
<dbReference type="Proteomes" id="UP000078512">
    <property type="component" value="Unassembled WGS sequence"/>
</dbReference>
<feature type="region of interest" description="Disordered" evidence="1">
    <location>
        <begin position="126"/>
        <end position="215"/>
    </location>
</feature>
<dbReference type="EMBL" id="KV442096">
    <property type="protein sequence ID" value="OAQ24321.1"/>
    <property type="molecule type" value="Genomic_DNA"/>
</dbReference>
<keyword evidence="3" id="KW-1185">Reference proteome</keyword>
<organism evidence="2 3">
    <name type="scientific">Linnemannia elongata AG-77</name>
    <dbReference type="NCBI Taxonomy" id="1314771"/>
    <lineage>
        <taxon>Eukaryota</taxon>
        <taxon>Fungi</taxon>
        <taxon>Fungi incertae sedis</taxon>
        <taxon>Mucoromycota</taxon>
        <taxon>Mortierellomycotina</taxon>
        <taxon>Mortierellomycetes</taxon>
        <taxon>Mortierellales</taxon>
        <taxon>Mortierellaceae</taxon>
        <taxon>Linnemannia</taxon>
    </lineage>
</organism>
<evidence type="ECO:0000256" key="1">
    <source>
        <dbReference type="SAM" id="MobiDB-lite"/>
    </source>
</evidence>
<proteinExistence type="predicted"/>
<evidence type="ECO:0000313" key="3">
    <source>
        <dbReference type="Proteomes" id="UP000078512"/>
    </source>
</evidence>
<protein>
    <submittedName>
        <fullName evidence="2">Uncharacterized protein</fullName>
    </submittedName>
</protein>
<sequence>MSSIQRHPRHHHLPSTSRRHNFSFFTTSTLFLLTTFSILLSLLITPSFALPATLEPRRNPLTLGLGLGGGRGGVGLSLGGNGNTLFNFHHRPRRNLHIRSTTEPEAEEVLAAEKNEAVVASFLKRSTLSGPPASGAEADSDTANNNRPLGSPRQGQYHILPIDPSETTPMESSPGEEGGVVRRMVNKKRQHVPGPRPGTGGDYNKNNPYGRRSEE</sequence>
<gene>
    <name evidence="2" type="ORF">K457DRAFT_142016</name>
</gene>